<organism evidence="2 3">
    <name type="scientific">Chloropicon roscoffensis</name>
    <dbReference type="NCBI Taxonomy" id="1461544"/>
    <lineage>
        <taxon>Eukaryota</taxon>
        <taxon>Viridiplantae</taxon>
        <taxon>Chlorophyta</taxon>
        <taxon>Chloropicophyceae</taxon>
        <taxon>Chloropicales</taxon>
        <taxon>Chloropicaceae</taxon>
        <taxon>Chloropicon</taxon>
    </lineage>
</organism>
<evidence type="ECO:0008006" key="4">
    <source>
        <dbReference type="Google" id="ProtNLM"/>
    </source>
</evidence>
<dbReference type="Proteomes" id="UP001472866">
    <property type="component" value="Chromosome 05"/>
</dbReference>
<feature type="compositionally biased region" description="Basic and acidic residues" evidence="1">
    <location>
        <begin position="127"/>
        <end position="137"/>
    </location>
</feature>
<evidence type="ECO:0000313" key="3">
    <source>
        <dbReference type="Proteomes" id="UP001472866"/>
    </source>
</evidence>
<reference evidence="2 3" key="1">
    <citation type="submission" date="2024-03" db="EMBL/GenBank/DDBJ databases">
        <title>Complete genome sequence of the green alga Chloropicon roscoffensis RCC1871.</title>
        <authorList>
            <person name="Lemieux C."/>
            <person name="Pombert J.-F."/>
            <person name="Otis C."/>
            <person name="Turmel M."/>
        </authorList>
    </citation>
    <scope>NUCLEOTIDE SEQUENCE [LARGE SCALE GENOMIC DNA]</scope>
    <source>
        <strain evidence="2 3">RCC1871</strain>
    </source>
</reference>
<dbReference type="EMBL" id="CP151505">
    <property type="protein sequence ID" value="WZN62322.1"/>
    <property type="molecule type" value="Genomic_DNA"/>
</dbReference>
<dbReference type="AlphaFoldDB" id="A0AAX4P7Z5"/>
<name>A0AAX4P7Z5_9CHLO</name>
<dbReference type="SUPFAM" id="SSF47162">
    <property type="entry name" value="Apolipoprotein"/>
    <property type="match status" value="1"/>
</dbReference>
<evidence type="ECO:0000256" key="1">
    <source>
        <dbReference type="SAM" id="MobiDB-lite"/>
    </source>
</evidence>
<feature type="region of interest" description="Disordered" evidence="1">
    <location>
        <begin position="127"/>
        <end position="150"/>
    </location>
</feature>
<proteinExistence type="predicted"/>
<gene>
    <name evidence="2" type="ORF">HKI87_05g38580</name>
</gene>
<accession>A0AAX4P7Z5</accession>
<protein>
    <recommendedName>
        <fullName evidence="4">Nuf2 DHR10-like domain-containing protein</fullName>
    </recommendedName>
</protein>
<keyword evidence="3" id="KW-1185">Reference proteome</keyword>
<evidence type="ECO:0000313" key="2">
    <source>
        <dbReference type="EMBL" id="WZN62322.1"/>
    </source>
</evidence>
<sequence length="220" mass="25176">MSSLKSLARRIQEKFEDAHLVPRKRQEEDLCESESVVGYVALCEEKWRQLQTQAFNNTGLLNNIHTLVTRLHAYCSASTESWEEAERELGSLSELQGTIDSVSRAVAESLDEARRIEGALVGAARRRQDSEVEEARSRAQQQLKRSEREFHENLDRLRRQHESLAEEVAESQKSYSATTRAADELRAKLAGTSGTQQYTNLDQVQLDIKIDQKFRVRDIE</sequence>